<dbReference type="Proteomes" id="UP000327013">
    <property type="component" value="Chromosome 4"/>
</dbReference>
<proteinExistence type="predicted"/>
<protein>
    <submittedName>
        <fullName evidence="2">Uncharacterized protein</fullName>
    </submittedName>
</protein>
<feature type="compositionally biased region" description="Polar residues" evidence="1">
    <location>
        <begin position="13"/>
        <end position="24"/>
    </location>
</feature>
<evidence type="ECO:0000256" key="1">
    <source>
        <dbReference type="SAM" id="MobiDB-lite"/>
    </source>
</evidence>
<evidence type="ECO:0000313" key="2">
    <source>
        <dbReference type="EMBL" id="KAE8038225.1"/>
    </source>
</evidence>
<feature type="region of interest" description="Disordered" evidence="1">
    <location>
        <begin position="1"/>
        <end position="24"/>
    </location>
</feature>
<name>A0A660KSD5_9ROSI</name>
<reference evidence="2 3" key="1">
    <citation type="submission" date="2019-06" db="EMBL/GenBank/DDBJ databases">
        <title>A chromosomal-level reference genome of Carpinus fangiana (Coryloideae, Betulaceae).</title>
        <authorList>
            <person name="Yang X."/>
            <person name="Wang Z."/>
            <person name="Zhang L."/>
            <person name="Hao G."/>
            <person name="Liu J."/>
            <person name="Yang Y."/>
        </authorList>
    </citation>
    <scope>NUCLEOTIDE SEQUENCE [LARGE SCALE GENOMIC DNA]</scope>
    <source>
        <strain evidence="2">Cfa_2016G</strain>
        <tissue evidence="2">Leaf</tissue>
    </source>
</reference>
<organism evidence="2 3">
    <name type="scientific">Carpinus fangiana</name>
    <dbReference type="NCBI Taxonomy" id="176857"/>
    <lineage>
        <taxon>Eukaryota</taxon>
        <taxon>Viridiplantae</taxon>
        <taxon>Streptophyta</taxon>
        <taxon>Embryophyta</taxon>
        <taxon>Tracheophyta</taxon>
        <taxon>Spermatophyta</taxon>
        <taxon>Magnoliopsida</taxon>
        <taxon>eudicotyledons</taxon>
        <taxon>Gunneridae</taxon>
        <taxon>Pentapetalae</taxon>
        <taxon>rosids</taxon>
        <taxon>fabids</taxon>
        <taxon>Fagales</taxon>
        <taxon>Betulaceae</taxon>
        <taxon>Carpinus</taxon>
    </lineage>
</organism>
<accession>A0A660KSD5</accession>
<dbReference type="AlphaFoldDB" id="A0A660KSD5"/>
<sequence>MDKADSTPCIDLPSQTSHLSMPSKPCNQQFRGRTYKNNNSWQRNTKVCFTILIGAT</sequence>
<evidence type="ECO:0000313" key="3">
    <source>
        <dbReference type="Proteomes" id="UP000327013"/>
    </source>
</evidence>
<keyword evidence="3" id="KW-1185">Reference proteome</keyword>
<gene>
    <name evidence="2" type="ORF">FH972_010756</name>
</gene>
<dbReference type="EMBL" id="CM017324">
    <property type="protein sequence ID" value="KAE8038225.1"/>
    <property type="molecule type" value="Genomic_DNA"/>
</dbReference>